<evidence type="ECO:0000259" key="1">
    <source>
        <dbReference type="Pfam" id="PF05368"/>
    </source>
</evidence>
<evidence type="ECO:0000313" key="3">
    <source>
        <dbReference type="Proteomes" id="UP001500804"/>
    </source>
</evidence>
<evidence type="ECO:0000313" key="2">
    <source>
        <dbReference type="EMBL" id="GAA5135633.1"/>
    </source>
</evidence>
<gene>
    <name evidence="2" type="ORF">GCM10023320_65470</name>
</gene>
<reference evidence="3" key="1">
    <citation type="journal article" date="2019" name="Int. J. Syst. Evol. Microbiol.">
        <title>The Global Catalogue of Microorganisms (GCM) 10K type strain sequencing project: providing services to taxonomists for standard genome sequencing and annotation.</title>
        <authorList>
            <consortium name="The Broad Institute Genomics Platform"/>
            <consortium name="The Broad Institute Genome Sequencing Center for Infectious Disease"/>
            <person name="Wu L."/>
            <person name="Ma J."/>
        </authorList>
    </citation>
    <scope>NUCLEOTIDE SEQUENCE [LARGE SCALE GENOMIC DNA]</scope>
    <source>
        <strain evidence="3">JCM 18302</strain>
    </source>
</reference>
<dbReference type="Proteomes" id="UP001500804">
    <property type="component" value="Unassembled WGS sequence"/>
</dbReference>
<feature type="domain" description="NmrA-like" evidence="1">
    <location>
        <begin position="2"/>
        <end position="236"/>
    </location>
</feature>
<dbReference type="SUPFAM" id="SSF51735">
    <property type="entry name" value="NAD(P)-binding Rossmann-fold domains"/>
    <property type="match status" value="1"/>
</dbReference>
<dbReference type="Pfam" id="PF05368">
    <property type="entry name" value="NmrA"/>
    <property type="match status" value="1"/>
</dbReference>
<dbReference type="Gene3D" id="3.90.25.10">
    <property type="entry name" value="UDP-galactose 4-epimerase, domain 1"/>
    <property type="match status" value="1"/>
</dbReference>
<dbReference type="PANTHER" id="PTHR43162:SF1">
    <property type="entry name" value="PRESTALK A DIFFERENTIATION PROTEIN A"/>
    <property type="match status" value="1"/>
</dbReference>
<comment type="caution">
    <text evidence="2">The sequence shown here is derived from an EMBL/GenBank/DDBJ whole genome shotgun (WGS) entry which is preliminary data.</text>
</comment>
<sequence>MIVVTTPTGRIGRHVLGHVLDGAEKVRVIVRDPERLPAPVRERVDVVRGSHDDPGVVAEALAGAGSVFWLIPPNPRAQSVQDHVIDFVRPLCTAIGDHGVERVVAVSTLGRGITRNAGLVSATYAMDDLIESTGVHYRSLCPPAFMENLLSQVETIRSRGTFFAPISADRRFLTCAVRDIAATAAALLLDGSWTGQDSVPIVGPDLLSYEEMAQIMTEVLQRPVRFQQISGEAFTAALRRAGVSEAWAGGGAAIMAATDRGTYVAEAGSPGPTAPTSFRQWCEEVLEPAVG</sequence>
<dbReference type="Gene3D" id="3.40.50.720">
    <property type="entry name" value="NAD(P)-binding Rossmann-like Domain"/>
    <property type="match status" value="1"/>
</dbReference>
<name>A0ABP9NW89_9PSEU</name>
<accession>A0ABP9NW89</accession>
<proteinExistence type="predicted"/>
<dbReference type="PANTHER" id="PTHR43162">
    <property type="match status" value="1"/>
</dbReference>
<protein>
    <submittedName>
        <fullName evidence="2">NAD(P)H-binding protein</fullName>
    </submittedName>
</protein>
<keyword evidence="3" id="KW-1185">Reference proteome</keyword>
<dbReference type="InterPro" id="IPR008030">
    <property type="entry name" value="NmrA-like"/>
</dbReference>
<dbReference type="InterPro" id="IPR036291">
    <property type="entry name" value="NAD(P)-bd_dom_sf"/>
</dbReference>
<dbReference type="RefSeq" id="WP_345610476.1">
    <property type="nucleotide sequence ID" value="NZ_BAABJO010000032.1"/>
</dbReference>
<organism evidence="2 3">
    <name type="scientific">Pseudonocardia adelaidensis</name>
    <dbReference type="NCBI Taxonomy" id="648754"/>
    <lineage>
        <taxon>Bacteria</taxon>
        <taxon>Bacillati</taxon>
        <taxon>Actinomycetota</taxon>
        <taxon>Actinomycetes</taxon>
        <taxon>Pseudonocardiales</taxon>
        <taxon>Pseudonocardiaceae</taxon>
        <taxon>Pseudonocardia</taxon>
    </lineage>
</organism>
<dbReference type="InterPro" id="IPR051604">
    <property type="entry name" value="Ergot_Alk_Oxidoreductase"/>
</dbReference>
<dbReference type="EMBL" id="BAABJO010000032">
    <property type="protein sequence ID" value="GAA5135633.1"/>
    <property type="molecule type" value="Genomic_DNA"/>
</dbReference>